<gene>
    <name evidence="4" type="ORF">AMPC_24670</name>
</gene>
<dbReference type="PROSITE" id="PS00868">
    <property type="entry name" value="CYS_MET_METAB_PP"/>
    <property type="match status" value="1"/>
</dbReference>
<comment type="similarity">
    <text evidence="3">Belongs to the trans-sulfuration enzymes family.</text>
</comment>
<dbReference type="Proteomes" id="UP001162734">
    <property type="component" value="Chromosome"/>
</dbReference>
<dbReference type="PIRSF" id="PIRSF001434">
    <property type="entry name" value="CGS"/>
    <property type="match status" value="1"/>
</dbReference>
<keyword evidence="5" id="KW-1185">Reference proteome</keyword>
<evidence type="ECO:0000313" key="5">
    <source>
        <dbReference type="Proteomes" id="UP001162734"/>
    </source>
</evidence>
<proteinExistence type="inferred from homology"/>
<evidence type="ECO:0000256" key="1">
    <source>
        <dbReference type="ARBA" id="ARBA00001933"/>
    </source>
</evidence>
<dbReference type="InterPro" id="IPR015421">
    <property type="entry name" value="PyrdxlP-dep_Trfase_major"/>
</dbReference>
<accession>A0ABM7XBW8</accession>
<dbReference type="SUPFAM" id="SSF53383">
    <property type="entry name" value="PLP-dependent transferases"/>
    <property type="match status" value="1"/>
</dbReference>
<dbReference type="EMBL" id="AP025592">
    <property type="protein sequence ID" value="BDG09354.1"/>
    <property type="molecule type" value="Genomic_DNA"/>
</dbReference>
<dbReference type="PANTHER" id="PTHR11808:SF85">
    <property type="entry name" value="CYSTATHIONINE GAMMA-LYASE-RELATED"/>
    <property type="match status" value="1"/>
</dbReference>
<evidence type="ECO:0000313" key="4">
    <source>
        <dbReference type="EMBL" id="BDG09354.1"/>
    </source>
</evidence>
<dbReference type="Pfam" id="PF01053">
    <property type="entry name" value="Cys_Met_Meta_PP"/>
    <property type="match status" value="1"/>
</dbReference>
<name>A0ABM7XBW8_9BACT</name>
<dbReference type="InterPro" id="IPR000277">
    <property type="entry name" value="Cys/Met-Metab_PyrdxlP-dep_enz"/>
</dbReference>
<dbReference type="RefSeq" id="WP_248341502.1">
    <property type="nucleotide sequence ID" value="NZ_AP025592.1"/>
</dbReference>
<dbReference type="InterPro" id="IPR015422">
    <property type="entry name" value="PyrdxlP-dep_Trfase_small"/>
</dbReference>
<evidence type="ECO:0000256" key="3">
    <source>
        <dbReference type="RuleBase" id="RU362118"/>
    </source>
</evidence>
<dbReference type="InterPro" id="IPR054542">
    <property type="entry name" value="Cys_met_metab_PP"/>
</dbReference>
<dbReference type="CDD" id="cd00614">
    <property type="entry name" value="CGS_like"/>
    <property type="match status" value="1"/>
</dbReference>
<sequence length="391" mass="41194">MNTQKLGTLAVHAGEDEVLEVPSVNVPVYLSTTYRFADAAAAEAYLDDPRGKWLYSRLENPTVLAAERKLAALEGAEAALCFASGMAAVTAALLAVLKQGDLLLVSDALYGESLRLCRDVLAKFGVEVRSAPIAGLAQAVEEAPSNARALLFETPANPMARVADVPAVANACRRRGLTSILDATFATPVNLRPLSYGVDLVLHSATKYLNGHSDHLAGVVAGGKALVAEVEKVRRSTGANLDPAVAYDLVRGVKTLEVRVLRQNETALQVARALEGHPKVARVSYPMLPSHPDHALAKRLLRGGGGVLAFSAKGGYEAICRVHDALRIVARASSLGGVESLASIPVISSHRHATHAELAAAGIDRGTLRLSVGLEDPEDLVADLLQALERA</sequence>
<reference evidence="5" key="1">
    <citation type="journal article" date="2022" name="Int. J. Syst. Evol. Microbiol.">
        <title>Anaeromyxobacter oryzae sp. nov., Anaeromyxobacter diazotrophicus sp. nov. and Anaeromyxobacter paludicola sp. nov., isolated from paddy soils.</title>
        <authorList>
            <person name="Itoh H."/>
            <person name="Xu Z."/>
            <person name="Mise K."/>
            <person name="Masuda Y."/>
            <person name="Ushijima N."/>
            <person name="Hayakawa C."/>
            <person name="Shiratori Y."/>
            <person name="Senoo K."/>
        </authorList>
    </citation>
    <scope>NUCLEOTIDE SEQUENCE [LARGE SCALE GENOMIC DNA]</scope>
    <source>
        <strain evidence="5">Red630</strain>
    </source>
</reference>
<organism evidence="4 5">
    <name type="scientific">Anaeromyxobacter paludicola</name>
    <dbReference type="NCBI Taxonomy" id="2918171"/>
    <lineage>
        <taxon>Bacteria</taxon>
        <taxon>Pseudomonadati</taxon>
        <taxon>Myxococcota</taxon>
        <taxon>Myxococcia</taxon>
        <taxon>Myxococcales</taxon>
        <taxon>Cystobacterineae</taxon>
        <taxon>Anaeromyxobacteraceae</taxon>
        <taxon>Anaeromyxobacter</taxon>
    </lineage>
</organism>
<dbReference type="Gene3D" id="3.90.1150.10">
    <property type="entry name" value="Aspartate Aminotransferase, domain 1"/>
    <property type="match status" value="1"/>
</dbReference>
<dbReference type="Gene3D" id="3.40.640.10">
    <property type="entry name" value="Type I PLP-dependent aspartate aminotransferase-like (Major domain)"/>
    <property type="match status" value="1"/>
</dbReference>
<protein>
    <submittedName>
        <fullName evidence="4">Methionine gamma-lyase</fullName>
    </submittedName>
</protein>
<comment type="cofactor">
    <cofactor evidence="1 3">
        <name>pyridoxal 5'-phosphate</name>
        <dbReference type="ChEBI" id="CHEBI:597326"/>
    </cofactor>
</comment>
<keyword evidence="2 3" id="KW-0663">Pyridoxal phosphate</keyword>
<dbReference type="InterPro" id="IPR015424">
    <property type="entry name" value="PyrdxlP-dep_Trfase"/>
</dbReference>
<dbReference type="PANTHER" id="PTHR11808">
    <property type="entry name" value="TRANS-SULFURATION ENZYME FAMILY MEMBER"/>
    <property type="match status" value="1"/>
</dbReference>
<evidence type="ECO:0000256" key="2">
    <source>
        <dbReference type="ARBA" id="ARBA00022898"/>
    </source>
</evidence>